<dbReference type="Proteomes" id="UP001595967">
    <property type="component" value="Unassembled WGS sequence"/>
</dbReference>
<sequence length="378" mass="42251">MLFSLENIQGREPLADYPWRHEIDRLLHWSKGRGTSLQAFCFDLVMSAAYMDAASGVEKSIEQCNNISDKYNAHLGFINLCAPCHVHQSVWQYQKAIKPQSGALGKLSSEVVLRFVQQLYDKFTAVSVVGGVEFVDAVLHHASGAVILAEVKSAPLLTYPFLFALPESSLQGPHRNVVITSSQLRESEAGLYLHGPEKIIPLGRVGDKLWPFKPLVDFVIDPANTAFMNECVQSWKQAKIAYIEKDRKNKTYYLTNACGQPPALARERDAWPAKESISDGKTSAGMDRTDDIKKGIYQALKIGTQAQEWVEVKTAIVSNLPAYRHGAEYVAPFQGMLWGSENDLQNIAGVQALPREKMRRVFDYLITLEDPVLRELVV</sequence>
<protein>
    <submittedName>
        <fullName evidence="1">Uncharacterized protein</fullName>
    </submittedName>
</protein>
<dbReference type="RefSeq" id="WP_377723342.1">
    <property type="nucleotide sequence ID" value="NZ_JBHSEW010000001.1"/>
</dbReference>
<reference evidence="2" key="1">
    <citation type="journal article" date="2019" name="Int. J. Syst. Evol. Microbiol.">
        <title>The Global Catalogue of Microorganisms (GCM) 10K type strain sequencing project: providing services to taxonomists for standard genome sequencing and annotation.</title>
        <authorList>
            <consortium name="The Broad Institute Genomics Platform"/>
            <consortium name="The Broad Institute Genome Sequencing Center for Infectious Disease"/>
            <person name="Wu L."/>
            <person name="Ma J."/>
        </authorList>
    </citation>
    <scope>NUCLEOTIDE SEQUENCE [LARGE SCALE GENOMIC DNA]</scope>
    <source>
        <strain evidence="2">JCM 11650</strain>
    </source>
</reference>
<dbReference type="EMBL" id="JBHSEW010000001">
    <property type="protein sequence ID" value="MFC4620902.1"/>
    <property type="molecule type" value="Genomic_DNA"/>
</dbReference>
<evidence type="ECO:0000313" key="2">
    <source>
        <dbReference type="Proteomes" id="UP001595967"/>
    </source>
</evidence>
<comment type="caution">
    <text evidence="1">The sequence shown here is derived from an EMBL/GenBank/DDBJ whole genome shotgun (WGS) entry which is preliminary data.</text>
</comment>
<accession>A0ABV9GSE2</accession>
<name>A0ABV9GSE2_9BURK</name>
<gene>
    <name evidence="1" type="ORF">ACFO3A_01540</name>
</gene>
<keyword evidence="2" id="KW-1185">Reference proteome</keyword>
<proteinExistence type="predicted"/>
<evidence type="ECO:0000313" key="1">
    <source>
        <dbReference type="EMBL" id="MFC4620902.1"/>
    </source>
</evidence>
<organism evidence="1 2">
    <name type="scientific">Comamonas nitrativorans</name>
    <dbReference type="NCBI Taxonomy" id="108437"/>
    <lineage>
        <taxon>Bacteria</taxon>
        <taxon>Pseudomonadati</taxon>
        <taxon>Pseudomonadota</taxon>
        <taxon>Betaproteobacteria</taxon>
        <taxon>Burkholderiales</taxon>
        <taxon>Comamonadaceae</taxon>
        <taxon>Comamonas</taxon>
    </lineage>
</organism>